<dbReference type="Proteomes" id="UP000235015">
    <property type="component" value="Unassembled WGS sequence"/>
</dbReference>
<sequence length="139" mass="16495">MKTTNRFRWILLLLLIPGVGWADRIEGRMNGLGCASKGEMCPTDKDDPHVLMERDFVVQTADGNYFYITNMDWRTKLKFVLQHVRVEGKFSDKLSAIAADEFWVKQEGEYQLEWSLEMAREKQRKARLEQQRQWPQELR</sequence>
<gene>
    <name evidence="1" type="ORF">C0630_09795</name>
</gene>
<proteinExistence type="predicted"/>
<comment type="caution">
    <text evidence="1">The sequence shown here is derived from an EMBL/GenBank/DDBJ whole genome shotgun (WGS) entry which is preliminary data.</text>
</comment>
<organism evidence="1 2">
    <name type="scientific">Sedimenticola selenatireducens</name>
    <dbReference type="NCBI Taxonomy" id="191960"/>
    <lineage>
        <taxon>Bacteria</taxon>
        <taxon>Pseudomonadati</taxon>
        <taxon>Pseudomonadota</taxon>
        <taxon>Gammaproteobacteria</taxon>
        <taxon>Chromatiales</taxon>
        <taxon>Sedimenticolaceae</taxon>
        <taxon>Sedimenticola</taxon>
    </lineage>
</organism>
<dbReference type="AlphaFoldDB" id="A0A2N6CWZ8"/>
<evidence type="ECO:0000313" key="1">
    <source>
        <dbReference type="EMBL" id="PLX61814.1"/>
    </source>
</evidence>
<protein>
    <submittedName>
        <fullName evidence="1">Uncharacterized protein</fullName>
    </submittedName>
</protein>
<dbReference type="STRING" id="1111735.GCA_000428045_03698"/>
<name>A0A2N6CWZ8_9GAMM</name>
<evidence type="ECO:0000313" key="2">
    <source>
        <dbReference type="Proteomes" id="UP000235015"/>
    </source>
</evidence>
<reference evidence="1 2" key="1">
    <citation type="submission" date="2017-11" db="EMBL/GenBank/DDBJ databases">
        <title>Genome-resolved metagenomics identifies genetic mobility, metabolic interactions, and unexpected diversity in perchlorate-reducing communities.</title>
        <authorList>
            <person name="Barnum T.P."/>
            <person name="Figueroa I.A."/>
            <person name="Carlstrom C.I."/>
            <person name="Lucas L.N."/>
            <person name="Engelbrektson A.L."/>
            <person name="Coates J.D."/>
        </authorList>
    </citation>
    <scope>NUCLEOTIDE SEQUENCE [LARGE SCALE GENOMIC DNA]</scope>
    <source>
        <strain evidence="1">BM301</strain>
    </source>
</reference>
<dbReference type="RefSeq" id="WP_029132925.1">
    <property type="nucleotide sequence ID" value="NZ_CAXXYC010000003.1"/>
</dbReference>
<dbReference type="EMBL" id="PKUN01000010">
    <property type="protein sequence ID" value="PLX61814.1"/>
    <property type="molecule type" value="Genomic_DNA"/>
</dbReference>
<accession>A0A2N6CWZ8</accession>